<proteinExistence type="predicted"/>
<organism evidence="1 2">
    <name type="scientific">Lecanicillium saksenae</name>
    <dbReference type="NCBI Taxonomy" id="468837"/>
    <lineage>
        <taxon>Eukaryota</taxon>
        <taxon>Fungi</taxon>
        <taxon>Dikarya</taxon>
        <taxon>Ascomycota</taxon>
        <taxon>Pezizomycotina</taxon>
        <taxon>Sordariomycetes</taxon>
        <taxon>Hypocreomycetidae</taxon>
        <taxon>Hypocreales</taxon>
        <taxon>Cordycipitaceae</taxon>
        <taxon>Lecanicillium</taxon>
    </lineage>
</organism>
<keyword evidence="2" id="KW-1185">Reference proteome</keyword>
<evidence type="ECO:0000313" key="1">
    <source>
        <dbReference type="EMBL" id="KAJ3484204.1"/>
    </source>
</evidence>
<dbReference type="EMBL" id="JANAKD010001044">
    <property type="protein sequence ID" value="KAJ3484204.1"/>
    <property type="molecule type" value="Genomic_DNA"/>
</dbReference>
<name>A0ACC1QMR4_9HYPO</name>
<dbReference type="Proteomes" id="UP001148737">
    <property type="component" value="Unassembled WGS sequence"/>
</dbReference>
<gene>
    <name evidence="1" type="ORF">NLG97_g7112</name>
</gene>
<protein>
    <submittedName>
        <fullName evidence="1">Uncharacterized protein</fullName>
    </submittedName>
</protein>
<accession>A0ACC1QMR4</accession>
<evidence type="ECO:0000313" key="2">
    <source>
        <dbReference type="Proteomes" id="UP001148737"/>
    </source>
</evidence>
<comment type="caution">
    <text evidence="1">The sequence shown here is derived from an EMBL/GenBank/DDBJ whole genome shotgun (WGS) entry which is preliminary data.</text>
</comment>
<sequence length="425" mass="47448">MKMKADATPKSLNVLISGAGIAGPATAFWLSRLGHKCTIIERFPSIRENGLQIDVRKEGVEAMRRMGLLGEVKKYVVDEPGTEFVDAKGKRVALFPKIEEDKDGKQGFTSEYEIMRHDLVKVLVEASKENVTYRFDISVSEFDNKEDCVVVTFSDGSVETFDLLIGADGQGSRIRKMLLKSQGIEKDHTVNMGIYMAFFRTPRIPETEKMTTMYIGTRQRMLMTRVHSETEGQVYLGVKGHIDELDDALAKNVDTQKQVFGKLFKDAGWRAEELVDAMDKSTDFYASPTNMIRSDLWFKNRVVLVGDAGYSPTALTGMGTSVALIGATILAGEISKHGVDNLQAAFEAYENAFRPYVETVQDIPSIIVRGPYCEGSAKRRFVNLLLSTTTKLKLHKVFQTLILRANDPFRIPTYPELEKVSGVKA</sequence>
<reference evidence="1" key="1">
    <citation type="submission" date="2022-07" db="EMBL/GenBank/DDBJ databases">
        <title>Genome Sequence of Lecanicillium saksenae.</title>
        <authorList>
            <person name="Buettner E."/>
        </authorList>
    </citation>
    <scope>NUCLEOTIDE SEQUENCE</scope>
    <source>
        <strain evidence="1">VT-O1</strain>
    </source>
</reference>